<feature type="transmembrane region" description="Helical" evidence="2">
    <location>
        <begin position="186"/>
        <end position="205"/>
    </location>
</feature>
<comment type="caution">
    <text evidence="4">The sequence shown here is derived from an EMBL/GenBank/DDBJ whole genome shotgun (WGS) entry which is preliminary data.</text>
</comment>
<dbReference type="EMBL" id="LGPB01000076">
    <property type="protein sequence ID" value="KRG13563.1"/>
    <property type="molecule type" value="Genomic_DNA"/>
</dbReference>
<keyword evidence="2" id="KW-0812">Transmembrane</keyword>
<feature type="coiled-coil region" evidence="1">
    <location>
        <begin position="2"/>
        <end position="29"/>
    </location>
</feature>
<dbReference type="InterPro" id="IPR048389">
    <property type="entry name" value="YciQ-like_C"/>
</dbReference>
<sequence>MKDSLIQEKESLEQKAEAFKENKQRFTSTSKLLIPFFLLLFVILLGWEHLTKKRKYSLIKEKLHQEYMLVPIEKISMPATIYYTLGVDAIHVPAALLDLVRKGAVEQRSEDEFRRLHSNVQHEHERILLKWLFDELGENGYFNIANLETFIKVEKNLSAYHKRLTEWKAAIKKEIKEAGLREKKSIYRGIFGFLAFGLLSLWISAIHYEVIPMFLITFILFLVASYIAFFYRPLSSKGFYIKEEWMQFTNRMNEIKGSDWQKVSDETRMRVIVFGANSKFAGMKKTQQWEKELQNIDSSYMSYSYFTIPILYGGFSQADKKFTDYSSSSSGSSFTGSGGGGVGGGGGGSGAF</sequence>
<organism evidence="4 5">
    <name type="scientific">Lederbergia galactosidilytica</name>
    <dbReference type="NCBI Taxonomy" id="217031"/>
    <lineage>
        <taxon>Bacteria</taxon>
        <taxon>Bacillati</taxon>
        <taxon>Bacillota</taxon>
        <taxon>Bacilli</taxon>
        <taxon>Bacillales</taxon>
        <taxon>Bacillaceae</taxon>
        <taxon>Lederbergia</taxon>
    </lineage>
</organism>
<evidence type="ECO:0000256" key="2">
    <source>
        <dbReference type="SAM" id="Phobius"/>
    </source>
</evidence>
<dbReference type="Proteomes" id="UP000053881">
    <property type="component" value="Unassembled WGS sequence"/>
</dbReference>
<dbReference type="PATRIC" id="fig|217031.4.peg.2706"/>
<name>A0A0Q9XXQ1_9BACI</name>
<gene>
    <name evidence="4" type="ORF">ACA29_08205</name>
</gene>
<feature type="domain" description="Predicted membrane protein YciQ-like C-terminal" evidence="3">
    <location>
        <begin position="87"/>
        <end position="263"/>
    </location>
</feature>
<keyword evidence="2" id="KW-0472">Membrane</keyword>
<dbReference type="AlphaFoldDB" id="A0A0Q9XXQ1"/>
<evidence type="ECO:0000259" key="3">
    <source>
        <dbReference type="Pfam" id="PF20990"/>
    </source>
</evidence>
<evidence type="ECO:0000313" key="5">
    <source>
        <dbReference type="Proteomes" id="UP000053881"/>
    </source>
</evidence>
<feature type="transmembrane region" description="Helical" evidence="2">
    <location>
        <begin position="211"/>
        <end position="231"/>
    </location>
</feature>
<reference evidence="4 5" key="1">
    <citation type="submission" date="2015-06" db="EMBL/GenBank/DDBJ databases">
        <title>Genome sequencing project of Bacillus galactosidilyticus PL133.</title>
        <authorList>
            <person name="Gaiero J."/>
            <person name="Nicol R."/>
            <person name="Habash M."/>
        </authorList>
    </citation>
    <scope>NUCLEOTIDE SEQUENCE [LARGE SCALE GENOMIC DNA]</scope>
    <source>
        <strain evidence="4 5">PL133</strain>
    </source>
</reference>
<accession>A0A0Q9XXQ1</accession>
<keyword evidence="1" id="KW-0175">Coiled coil</keyword>
<keyword evidence="2" id="KW-1133">Transmembrane helix</keyword>
<evidence type="ECO:0000313" key="4">
    <source>
        <dbReference type="EMBL" id="KRG13563.1"/>
    </source>
</evidence>
<evidence type="ECO:0000256" key="1">
    <source>
        <dbReference type="SAM" id="Coils"/>
    </source>
</evidence>
<feature type="transmembrane region" description="Helical" evidence="2">
    <location>
        <begin position="32"/>
        <end position="50"/>
    </location>
</feature>
<dbReference type="Pfam" id="PF20990">
    <property type="entry name" value="DUF2207_C"/>
    <property type="match status" value="1"/>
</dbReference>
<proteinExistence type="predicted"/>
<protein>
    <recommendedName>
        <fullName evidence="3">Predicted membrane protein YciQ-like C-terminal domain-containing protein</fullName>
    </recommendedName>
</protein>